<dbReference type="AlphaFoldDB" id="A0A544TKJ2"/>
<evidence type="ECO:0000313" key="1">
    <source>
        <dbReference type="EMBL" id="TQR17953.1"/>
    </source>
</evidence>
<proteinExistence type="predicted"/>
<evidence type="ECO:0008006" key="3">
    <source>
        <dbReference type="Google" id="ProtNLM"/>
    </source>
</evidence>
<protein>
    <recommendedName>
        <fullName evidence="3">CheW-like domain-containing protein</fullName>
    </recommendedName>
</protein>
<dbReference type="RefSeq" id="WP_142605488.1">
    <property type="nucleotide sequence ID" value="NZ_VDGG01000005.1"/>
</dbReference>
<comment type="caution">
    <text evidence="1">The sequence shown here is derived from an EMBL/GenBank/DDBJ whole genome shotgun (WGS) entry which is preliminary data.</text>
</comment>
<organism evidence="1 2">
    <name type="scientific">Psychrobacillus soli</name>
    <dbReference type="NCBI Taxonomy" id="1543965"/>
    <lineage>
        <taxon>Bacteria</taxon>
        <taxon>Bacillati</taxon>
        <taxon>Bacillota</taxon>
        <taxon>Bacilli</taxon>
        <taxon>Bacillales</taxon>
        <taxon>Bacillaceae</taxon>
        <taxon>Psychrobacillus</taxon>
    </lineage>
</organism>
<keyword evidence="2" id="KW-1185">Reference proteome</keyword>
<name>A0A544TKJ2_9BACI</name>
<dbReference type="Proteomes" id="UP000318937">
    <property type="component" value="Unassembled WGS sequence"/>
</dbReference>
<sequence>MIHGQVLPVLDTQQIFFMEQSIVHSKKAVILILNIEGVVSSQGKLVTLINIIEALHSLDNLEQVREV</sequence>
<evidence type="ECO:0000313" key="2">
    <source>
        <dbReference type="Proteomes" id="UP000318937"/>
    </source>
</evidence>
<reference evidence="1 2" key="1">
    <citation type="submission" date="2019-05" db="EMBL/GenBank/DDBJ databases">
        <title>Psychrobacillus vulpis sp. nov., a new species isolated from feces of a red fox that inhabits in The Tablas de Daimiel Natural Park, Albacete, Spain.</title>
        <authorList>
            <person name="Rodriguez M."/>
            <person name="Reina J.C."/>
            <person name="Bejar V."/>
            <person name="Llamas I."/>
        </authorList>
    </citation>
    <scope>NUCLEOTIDE SEQUENCE [LARGE SCALE GENOMIC DNA]</scope>
    <source>
        <strain evidence="1 2">NHI-2</strain>
    </source>
</reference>
<dbReference type="EMBL" id="VDGG01000005">
    <property type="protein sequence ID" value="TQR17953.1"/>
    <property type="molecule type" value="Genomic_DNA"/>
</dbReference>
<gene>
    <name evidence="1" type="ORF">FG383_03640</name>
</gene>
<accession>A0A544TKJ2</accession>